<dbReference type="STRING" id="1403316.PRV_01315"/>
<evidence type="ECO:0000313" key="2">
    <source>
        <dbReference type="EMBL" id="AGX89024.1"/>
    </source>
</evidence>
<name>U5NFS8_9MOLU</name>
<proteinExistence type="predicted"/>
<dbReference type="AlphaFoldDB" id="U5NFS8"/>
<dbReference type="Pfam" id="PF11074">
    <property type="entry name" value="DUF2779"/>
    <property type="match status" value="1"/>
</dbReference>
<dbReference type="KEGG" id="mpv:PRV_01315"/>
<feature type="domain" description="DUF2779" evidence="1">
    <location>
        <begin position="431"/>
        <end position="554"/>
    </location>
</feature>
<protein>
    <recommendedName>
        <fullName evidence="1">DUF2779 domain-containing protein</fullName>
    </recommendedName>
</protein>
<evidence type="ECO:0000313" key="3">
    <source>
        <dbReference type="Proteomes" id="UP000017119"/>
    </source>
</evidence>
<organism evidence="2 3">
    <name type="scientific">Mycoplasma parvum str. Indiana</name>
    <dbReference type="NCBI Taxonomy" id="1403316"/>
    <lineage>
        <taxon>Bacteria</taxon>
        <taxon>Bacillati</taxon>
        <taxon>Mycoplasmatota</taxon>
        <taxon>Mollicutes</taxon>
        <taxon>Mycoplasmataceae</taxon>
        <taxon>Mycoplasma</taxon>
    </lineage>
</organism>
<dbReference type="RefSeq" id="WP_022769507.1">
    <property type="nucleotide sequence ID" value="NC_022575.1"/>
</dbReference>
<dbReference type="PATRIC" id="fig|1403316.3.peg.234"/>
<sequence>MSLPKNLKNVFTLNYSNFKSSYERPIEFSFLNELEIKRIIEKEDCNNNINFLGINFTQNEWKWTIMKKINKNIESMLYDAFLNKLIEILHLNFENIYFFDGDLNKWEALKKNIEAKKLALIYNPKIQLQLKNFELPIELTPGALLYYKNKFSCFLFSYSLRPANIFLAEFTFYYYWLTNFLHLDIQDLVIFWKPFKEEEIVTYSFTLPIVKTLNKKSPCKRISIFKALGLNNPSYENSWFSRFLTREEYFEHHKTTNSLTELEIEKCKKSCDLLSSEIINKMLKMQNIAKILISLLPENYITSEWFKKINWTKLISLDSLKESRDEREKFSFFATDTPTYREALSFLLPNYSLLTSPIIPIQKSLVLSKLFKSNELQKNLNGNSFDYFLSYHFFKKIFEGKKLSSSSIFSQEGKKRLKNQILSMTWKVYYDFESYLEMLTQTSLQVFKEKELIIKKDLIFDPETSSNIFEEKCILELAQPIIESIGLQELEEKNYESLYQKVSKKIVYIAFNKTFETQWLKKLSDRMDIFSKKTSSILALLIKDLTIDLCDWFIFSKNKSLNLIGELQGTHSLKRLSTKVLKNMKQYSSLEHVQEGRGAQFVFLYYFFIFKYQGFSKDLSNESLSPKYWIKDYSDRLKKIWNNIQTYLTEYCSLDVQAMVWAVNWLNENYEKEKLVSQELILNFITWIKSKNNLEMKNLIIDFLKTPYSREFP</sequence>
<accession>U5NFS8</accession>
<dbReference type="Proteomes" id="UP000017119">
    <property type="component" value="Chromosome"/>
</dbReference>
<gene>
    <name evidence="2" type="ORF">PRV_01315</name>
</gene>
<keyword evidence="3" id="KW-1185">Reference proteome</keyword>
<dbReference type="OrthoDB" id="394704at2"/>
<dbReference type="HOGENOM" id="CLU_435348_0_0_14"/>
<dbReference type="InterPro" id="IPR021301">
    <property type="entry name" value="DUF2779"/>
</dbReference>
<dbReference type="EMBL" id="CP006771">
    <property type="protein sequence ID" value="AGX89024.1"/>
    <property type="molecule type" value="Genomic_DNA"/>
</dbReference>
<evidence type="ECO:0000259" key="1">
    <source>
        <dbReference type="Pfam" id="PF11074"/>
    </source>
</evidence>
<reference evidence="2 3" key="1">
    <citation type="journal article" date="2013" name="Genome Announc.">
        <title>Genome Sequence of Mycoplasma parvum (Formerly Eperythrozoon parvum), a Diminutive Hemoplasma of the Pig.</title>
        <authorList>
            <person name="do Nascimento N.C."/>
            <person name="Dos Santos A.P."/>
            <person name="Chu Y."/>
            <person name="Guimaraes A.M."/>
            <person name="Pagliaro A."/>
            <person name="Messick J.B."/>
        </authorList>
    </citation>
    <scope>NUCLEOTIDE SEQUENCE [LARGE SCALE GENOMIC DNA]</scope>
    <source>
        <strain evidence="2 3">Indiana</strain>
    </source>
</reference>